<proteinExistence type="predicted"/>
<evidence type="ECO:0000313" key="1">
    <source>
        <dbReference type="EMBL" id="MTU43059.1"/>
    </source>
</evidence>
<dbReference type="AlphaFoldDB" id="A0A6I3S6M9"/>
<dbReference type="Proteomes" id="UP000462362">
    <property type="component" value="Unassembled WGS sequence"/>
</dbReference>
<dbReference type="InterPro" id="IPR058915">
    <property type="entry name" value="AcrVA2-like"/>
</dbReference>
<sequence>MTDRSVATAAASEAVAGIRGMSRLLELYKGSDLARLYEIQTKQKKRLIIGAQPLIPPSPEAMMNMQLQLFEGIEGAKKFIRDTLLIGWWFTRTVAVFDGDMLGELMETDSKDLYVSISQFRKFLGNPVLIPFEKPYEIDDTEIFGCIVGFFEASDNEKESSFLLFPIQRQKSGGKVSFPIIAPNFNIASDNELSISFPKIIETTEKEGHQLGFELYKHELFSKIAYLLTETPDVESCMSESAPSIVRRRKKPDTIFAPEKPKFMMLGKEFGDAIRQYKVYLSSSSEPRGTVKPHIRRAHWHTYLSGKGREKRILKWVLPILVKSADLSAK</sequence>
<organism evidence="1 2">
    <name type="scientific">Parasutterella excrementihominis</name>
    <dbReference type="NCBI Taxonomy" id="487175"/>
    <lineage>
        <taxon>Bacteria</taxon>
        <taxon>Pseudomonadati</taxon>
        <taxon>Pseudomonadota</taxon>
        <taxon>Betaproteobacteria</taxon>
        <taxon>Burkholderiales</taxon>
        <taxon>Sutterellaceae</taxon>
        <taxon>Parasutterella</taxon>
    </lineage>
</organism>
<dbReference type="RefSeq" id="WP_149879584.1">
    <property type="nucleotide sequence ID" value="NZ_CATXDL010000019.1"/>
</dbReference>
<dbReference type="Pfam" id="PF26125">
    <property type="entry name" value="AcrVA2-like"/>
    <property type="match status" value="1"/>
</dbReference>
<accession>A0A6I3S6M9</accession>
<dbReference type="EMBL" id="WNCL01000012">
    <property type="protein sequence ID" value="MTU43059.1"/>
    <property type="molecule type" value="Genomic_DNA"/>
</dbReference>
<comment type="caution">
    <text evidence="1">The sequence shown here is derived from an EMBL/GenBank/DDBJ whole genome shotgun (WGS) entry which is preliminary data.</text>
</comment>
<reference evidence="1 2" key="1">
    <citation type="journal article" date="2019" name="Nat. Med.">
        <title>A library of human gut bacterial isolates paired with longitudinal multiomics data enables mechanistic microbiome research.</title>
        <authorList>
            <person name="Poyet M."/>
            <person name="Groussin M."/>
            <person name="Gibbons S.M."/>
            <person name="Avila-Pacheco J."/>
            <person name="Jiang X."/>
            <person name="Kearney S.M."/>
            <person name="Perrotta A.R."/>
            <person name="Berdy B."/>
            <person name="Zhao S."/>
            <person name="Lieberman T.D."/>
            <person name="Swanson P.K."/>
            <person name="Smith M."/>
            <person name="Roesemann S."/>
            <person name="Alexander J.E."/>
            <person name="Rich S.A."/>
            <person name="Livny J."/>
            <person name="Vlamakis H."/>
            <person name="Clish C."/>
            <person name="Bullock K."/>
            <person name="Deik A."/>
            <person name="Scott J."/>
            <person name="Pierce K.A."/>
            <person name="Xavier R.J."/>
            <person name="Alm E.J."/>
        </authorList>
    </citation>
    <scope>NUCLEOTIDE SEQUENCE [LARGE SCALE GENOMIC DNA]</scope>
    <source>
        <strain evidence="1 2">BIOML-A2</strain>
    </source>
</reference>
<name>A0A6I3S6M9_9BURK</name>
<evidence type="ECO:0000313" key="2">
    <source>
        <dbReference type="Proteomes" id="UP000462362"/>
    </source>
</evidence>
<protein>
    <submittedName>
        <fullName evidence="1">Uncharacterized protein</fullName>
    </submittedName>
</protein>
<gene>
    <name evidence="1" type="ORF">GMD42_05380</name>
</gene>